<gene>
    <name evidence="2" type="ORF">V5799_012220</name>
</gene>
<comment type="caution">
    <text evidence="2">The sequence shown here is derived from an EMBL/GenBank/DDBJ whole genome shotgun (WGS) entry which is preliminary data.</text>
</comment>
<dbReference type="AlphaFoldDB" id="A0AAQ4EF22"/>
<proteinExistence type="predicted"/>
<feature type="region of interest" description="Disordered" evidence="1">
    <location>
        <begin position="1"/>
        <end position="25"/>
    </location>
</feature>
<dbReference type="EMBL" id="JARKHS020017172">
    <property type="protein sequence ID" value="KAK8773238.1"/>
    <property type="molecule type" value="Genomic_DNA"/>
</dbReference>
<evidence type="ECO:0000313" key="3">
    <source>
        <dbReference type="Proteomes" id="UP001321473"/>
    </source>
</evidence>
<feature type="non-terminal residue" evidence="2">
    <location>
        <position position="1"/>
    </location>
</feature>
<protein>
    <submittedName>
        <fullName evidence="2">Uncharacterized protein</fullName>
    </submittedName>
</protein>
<dbReference type="Proteomes" id="UP001321473">
    <property type="component" value="Unassembled WGS sequence"/>
</dbReference>
<organism evidence="2 3">
    <name type="scientific">Amblyomma americanum</name>
    <name type="common">Lone star tick</name>
    <dbReference type="NCBI Taxonomy" id="6943"/>
    <lineage>
        <taxon>Eukaryota</taxon>
        <taxon>Metazoa</taxon>
        <taxon>Ecdysozoa</taxon>
        <taxon>Arthropoda</taxon>
        <taxon>Chelicerata</taxon>
        <taxon>Arachnida</taxon>
        <taxon>Acari</taxon>
        <taxon>Parasitiformes</taxon>
        <taxon>Ixodida</taxon>
        <taxon>Ixodoidea</taxon>
        <taxon>Ixodidae</taxon>
        <taxon>Amblyomminae</taxon>
        <taxon>Amblyomma</taxon>
    </lineage>
</organism>
<sequence>MLPEPSGISELSSPPLAPSDGDTSTRMSVWKTIGMNLHFLLPPMMTRLCPIQQ</sequence>
<evidence type="ECO:0000313" key="2">
    <source>
        <dbReference type="EMBL" id="KAK8773238.1"/>
    </source>
</evidence>
<reference evidence="2 3" key="1">
    <citation type="journal article" date="2023" name="Arcadia Sci">
        <title>De novo assembly of a long-read Amblyomma americanum tick genome.</title>
        <authorList>
            <person name="Chou S."/>
            <person name="Poskanzer K.E."/>
            <person name="Rollins M."/>
            <person name="Thuy-Boun P.S."/>
        </authorList>
    </citation>
    <scope>NUCLEOTIDE SEQUENCE [LARGE SCALE GENOMIC DNA]</scope>
    <source>
        <strain evidence="2">F_SG_1</strain>
        <tissue evidence="2">Salivary glands</tissue>
    </source>
</reference>
<accession>A0AAQ4EF22</accession>
<evidence type="ECO:0000256" key="1">
    <source>
        <dbReference type="SAM" id="MobiDB-lite"/>
    </source>
</evidence>
<name>A0AAQ4EF22_AMBAM</name>
<keyword evidence="3" id="KW-1185">Reference proteome</keyword>